<evidence type="ECO:0008006" key="3">
    <source>
        <dbReference type="Google" id="ProtNLM"/>
    </source>
</evidence>
<dbReference type="EMBL" id="CP047121">
    <property type="protein sequence ID" value="QHB51603.1"/>
    <property type="molecule type" value="Genomic_DNA"/>
</dbReference>
<dbReference type="InterPro" id="IPR003374">
    <property type="entry name" value="ApbE-like_sf"/>
</dbReference>
<protein>
    <recommendedName>
        <fullName evidence="3">FAD:protein FMN transferase</fullName>
    </recommendedName>
</protein>
<name>A0A6P1EA49_LENHI</name>
<reference evidence="1 2" key="1">
    <citation type="submission" date="2019-12" db="EMBL/GenBank/DDBJ databases">
        <title>Lactobacillus hilgardii FLUB.</title>
        <authorList>
            <person name="Gustaw K."/>
        </authorList>
    </citation>
    <scope>NUCLEOTIDE SEQUENCE [LARGE SCALE GENOMIC DNA]</scope>
    <source>
        <strain evidence="1 2">FLUB</strain>
    </source>
</reference>
<evidence type="ECO:0000313" key="2">
    <source>
        <dbReference type="Proteomes" id="UP000465035"/>
    </source>
</evidence>
<sequence>MQTINDTIQTSLFRHLRVSVVISEMVNHKVNQFKNKFTAITGQIKEKFDQVDQVFSLQNSGSLVAKFQRGDRQQLLESPDFQTVYSLANISKNKTNGYFDPFDGGRYTPSDLIKSWAVDQVFNQYLRPLVELPVAGIMLEADGVIQTAVATSSAFHWPVLVHDSFKGEGLLEKYQLTGGGIVTVNAKTSKRPQSPIKQLTIISERVSEATIWAIAGLNAGTAKFLRLINQKHLSGILIDRALGVIEFESGKLAQKQVF</sequence>
<organism evidence="1 2">
    <name type="scientific">Lentilactobacillus hilgardii</name>
    <name type="common">Lactobacillus hilgardii</name>
    <dbReference type="NCBI Taxonomy" id="1588"/>
    <lineage>
        <taxon>Bacteria</taxon>
        <taxon>Bacillati</taxon>
        <taxon>Bacillota</taxon>
        <taxon>Bacilli</taxon>
        <taxon>Lactobacillales</taxon>
        <taxon>Lactobacillaceae</taxon>
        <taxon>Lentilactobacillus</taxon>
    </lineage>
</organism>
<dbReference type="AlphaFoldDB" id="A0A6P1EA49"/>
<evidence type="ECO:0000313" key="1">
    <source>
        <dbReference type="EMBL" id="QHB51603.1"/>
    </source>
</evidence>
<accession>A0A6P1EA49</accession>
<dbReference type="Gene3D" id="3.10.520.10">
    <property type="entry name" value="ApbE-like domains"/>
    <property type="match status" value="2"/>
</dbReference>
<dbReference type="SMR" id="A0A6P1EA49"/>
<dbReference type="GeneID" id="69057691"/>
<dbReference type="Proteomes" id="UP000465035">
    <property type="component" value="Chromosome"/>
</dbReference>
<dbReference type="RefSeq" id="WP_003552885.1">
    <property type="nucleotide sequence ID" value="NZ_CABKOL010000106.1"/>
</dbReference>
<dbReference type="SUPFAM" id="SSF143631">
    <property type="entry name" value="ApbE-like"/>
    <property type="match status" value="1"/>
</dbReference>
<proteinExistence type="predicted"/>
<gene>
    <name evidence="1" type="ORF">GQR93_04905</name>
</gene>